<gene>
    <name evidence="2" type="ORF">LARSCL_LOCUS21672</name>
</gene>
<protein>
    <submittedName>
        <fullName evidence="2">Uncharacterized protein</fullName>
    </submittedName>
</protein>
<proteinExistence type="predicted"/>
<feature type="transmembrane region" description="Helical" evidence="1">
    <location>
        <begin position="36"/>
        <end position="54"/>
    </location>
</feature>
<dbReference type="Proteomes" id="UP001497382">
    <property type="component" value="Unassembled WGS sequence"/>
</dbReference>
<sequence length="111" mass="12151">MGVVKESPSSSKSGDLLKNMAADIDESGFNFTTMRLLFVAILTFVVLMSTVEWASTQTTSRPPAFIQRGICRLCLGNRQARKDCCRDVKMCCEGDVINAGNFIAVTTSYGR</sequence>
<keyword evidence="1" id="KW-0812">Transmembrane</keyword>
<reference evidence="2 3" key="1">
    <citation type="submission" date="2024-04" db="EMBL/GenBank/DDBJ databases">
        <authorList>
            <person name="Rising A."/>
            <person name="Reimegard J."/>
            <person name="Sonavane S."/>
            <person name="Akerstrom W."/>
            <person name="Nylinder S."/>
            <person name="Hedman E."/>
            <person name="Kallberg Y."/>
        </authorList>
    </citation>
    <scope>NUCLEOTIDE SEQUENCE [LARGE SCALE GENOMIC DNA]</scope>
</reference>
<organism evidence="2 3">
    <name type="scientific">Larinioides sclopetarius</name>
    <dbReference type="NCBI Taxonomy" id="280406"/>
    <lineage>
        <taxon>Eukaryota</taxon>
        <taxon>Metazoa</taxon>
        <taxon>Ecdysozoa</taxon>
        <taxon>Arthropoda</taxon>
        <taxon>Chelicerata</taxon>
        <taxon>Arachnida</taxon>
        <taxon>Araneae</taxon>
        <taxon>Araneomorphae</taxon>
        <taxon>Entelegynae</taxon>
        <taxon>Araneoidea</taxon>
        <taxon>Araneidae</taxon>
        <taxon>Larinioides</taxon>
    </lineage>
</organism>
<evidence type="ECO:0000313" key="2">
    <source>
        <dbReference type="EMBL" id="CAL1299986.1"/>
    </source>
</evidence>
<name>A0AAV2BUM4_9ARAC</name>
<dbReference type="EMBL" id="CAXIEN010000528">
    <property type="protein sequence ID" value="CAL1299986.1"/>
    <property type="molecule type" value="Genomic_DNA"/>
</dbReference>
<evidence type="ECO:0000256" key="1">
    <source>
        <dbReference type="SAM" id="Phobius"/>
    </source>
</evidence>
<evidence type="ECO:0000313" key="3">
    <source>
        <dbReference type="Proteomes" id="UP001497382"/>
    </source>
</evidence>
<keyword evidence="1" id="KW-0472">Membrane</keyword>
<keyword evidence="1" id="KW-1133">Transmembrane helix</keyword>
<dbReference type="AlphaFoldDB" id="A0AAV2BUM4"/>
<comment type="caution">
    <text evidence="2">The sequence shown here is derived from an EMBL/GenBank/DDBJ whole genome shotgun (WGS) entry which is preliminary data.</text>
</comment>
<accession>A0AAV2BUM4</accession>
<keyword evidence="3" id="KW-1185">Reference proteome</keyword>